<evidence type="ECO:0000256" key="9">
    <source>
        <dbReference type="SAM" id="MobiDB-lite"/>
    </source>
</evidence>
<feature type="domain" description="Anoctamin transmembrane" evidence="10">
    <location>
        <begin position="247"/>
        <end position="411"/>
    </location>
</feature>
<dbReference type="GO" id="GO:0005254">
    <property type="term" value="F:chloride channel activity"/>
    <property type="evidence" value="ECO:0007669"/>
    <property type="project" value="TreeGrafter"/>
</dbReference>
<keyword evidence="4 8" id="KW-0812">Transmembrane</keyword>
<organism evidence="13 14">
    <name type="scientific">Dinothrombium tinctorium</name>
    <dbReference type="NCBI Taxonomy" id="1965070"/>
    <lineage>
        <taxon>Eukaryota</taxon>
        <taxon>Metazoa</taxon>
        <taxon>Ecdysozoa</taxon>
        <taxon>Arthropoda</taxon>
        <taxon>Chelicerata</taxon>
        <taxon>Arachnida</taxon>
        <taxon>Acari</taxon>
        <taxon>Acariformes</taxon>
        <taxon>Trombidiformes</taxon>
        <taxon>Prostigmata</taxon>
        <taxon>Anystina</taxon>
        <taxon>Parasitengona</taxon>
        <taxon>Trombidioidea</taxon>
        <taxon>Trombidiidae</taxon>
        <taxon>Dinothrombium</taxon>
    </lineage>
</organism>
<dbReference type="Proteomes" id="UP000285301">
    <property type="component" value="Unassembled WGS sequence"/>
</dbReference>
<keyword evidence="6 8" id="KW-0472">Membrane</keyword>
<reference evidence="13 14" key="1">
    <citation type="journal article" date="2018" name="Gigascience">
        <title>Genomes of trombidid mites reveal novel predicted allergens and laterally-transferred genes associated with secondary metabolism.</title>
        <authorList>
            <person name="Dong X."/>
            <person name="Chaisiri K."/>
            <person name="Xia D."/>
            <person name="Armstrong S.D."/>
            <person name="Fang Y."/>
            <person name="Donnelly M.J."/>
            <person name="Kadowaki T."/>
            <person name="McGarry J.W."/>
            <person name="Darby A.C."/>
            <person name="Makepeace B.L."/>
        </authorList>
    </citation>
    <scope>NUCLEOTIDE SEQUENCE [LARGE SCALE GENOMIC DNA]</scope>
    <source>
        <strain evidence="13">UoL-WK</strain>
    </source>
</reference>
<gene>
    <name evidence="13" type="ORF">B4U79_02864</name>
    <name evidence="12" type="ORF">B4U79_11101</name>
</gene>
<dbReference type="GO" id="GO:0046983">
    <property type="term" value="F:protein dimerization activity"/>
    <property type="evidence" value="ECO:0007669"/>
    <property type="project" value="InterPro"/>
</dbReference>
<evidence type="ECO:0000313" key="14">
    <source>
        <dbReference type="Proteomes" id="UP000285301"/>
    </source>
</evidence>
<evidence type="ECO:0000256" key="2">
    <source>
        <dbReference type="ARBA" id="ARBA00009671"/>
    </source>
</evidence>
<dbReference type="Pfam" id="PF04547">
    <property type="entry name" value="Anoctamin"/>
    <property type="match status" value="2"/>
</dbReference>
<keyword evidence="7" id="KW-0325">Glycoprotein</keyword>
<name>A0A3S3RVW9_9ACAR</name>
<evidence type="ECO:0000256" key="4">
    <source>
        <dbReference type="ARBA" id="ARBA00022692"/>
    </source>
</evidence>
<dbReference type="PANTHER" id="PTHR12308">
    <property type="entry name" value="ANOCTAMIN"/>
    <property type="match status" value="1"/>
</dbReference>
<comment type="caution">
    <text evidence="8">Lacks conserved residue(s) required for the propagation of feature annotation.</text>
</comment>
<feature type="non-terminal residue" evidence="13">
    <location>
        <position position="672"/>
    </location>
</feature>
<dbReference type="InterPro" id="IPR049452">
    <property type="entry name" value="Anoctamin_TM"/>
</dbReference>
<feature type="region of interest" description="Disordered" evidence="9">
    <location>
        <begin position="1"/>
        <end position="20"/>
    </location>
</feature>
<dbReference type="OrthoDB" id="296386at2759"/>
<feature type="compositionally biased region" description="Polar residues" evidence="9">
    <location>
        <begin position="8"/>
        <end position="18"/>
    </location>
</feature>
<feature type="domain" description="Anoctamin dimerisation" evidence="11">
    <location>
        <begin position="22"/>
        <end position="244"/>
    </location>
</feature>
<dbReference type="GO" id="GO:0005886">
    <property type="term" value="C:plasma membrane"/>
    <property type="evidence" value="ECO:0007669"/>
    <property type="project" value="UniProtKB-SubCell"/>
</dbReference>
<dbReference type="Pfam" id="PF16178">
    <property type="entry name" value="Anoct_dimer"/>
    <property type="match status" value="1"/>
</dbReference>
<proteinExistence type="inferred from homology"/>
<feature type="transmembrane region" description="Helical" evidence="8">
    <location>
        <begin position="560"/>
        <end position="584"/>
    </location>
</feature>
<evidence type="ECO:0000313" key="12">
    <source>
        <dbReference type="EMBL" id="RWS06743.1"/>
    </source>
</evidence>
<dbReference type="PANTHER" id="PTHR12308:SF87">
    <property type="entry name" value="ANOCTAMIN"/>
    <property type="match status" value="1"/>
</dbReference>
<evidence type="ECO:0000256" key="3">
    <source>
        <dbReference type="ARBA" id="ARBA00022475"/>
    </source>
</evidence>
<keyword evidence="3" id="KW-1003">Cell membrane</keyword>
<feature type="domain" description="Anoctamin transmembrane" evidence="10">
    <location>
        <begin position="413"/>
        <end position="672"/>
    </location>
</feature>
<evidence type="ECO:0000256" key="6">
    <source>
        <dbReference type="ARBA" id="ARBA00023136"/>
    </source>
</evidence>
<protein>
    <recommendedName>
        <fullName evidence="8">Anoctamin</fullName>
    </recommendedName>
</protein>
<comment type="similarity">
    <text evidence="2 8">Belongs to the anoctamin family.</text>
</comment>
<reference evidence="13" key="2">
    <citation type="submission" date="2018-11" db="EMBL/GenBank/DDBJ databases">
        <title>Trombidioid mite genomics.</title>
        <authorList>
            <person name="Dong X."/>
        </authorList>
    </citation>
    <scope>NUCLEOTIDE SEQUENCE</scope>
    <source>
        <strain evidence="13">UoL-WK</strain>
    </source>
</reference>
<comment type="subcellular location">
    <subcellularLocation>
        <location evidence="1">Cell membrane</location>
        <topology evidence="1">Multi-pass membrane protein</topology>
    </subcellularLocation>
    <subcellularLocation>
        <location evidence="8">Membrane</location>
        <topology evidence="8">Multi-pass membrane protein</topology>
    </subcellularLocation>
</comment>
<evidence type="ECO:0000256" key="5">
    <source>
        <dbReference type="ARBA" id="ARBA00022989"/>
    </source>
</evidence>
<evidence type="ECO:0000256" key="7">
    <source>
        <dbReference type="ARBA" id="ARBA00023180"/>
    </source>
</evidence>
<evidence type="ECO:0000256" key="1">
    <source>
        <dbReference type="ARBA" id="ARBA00004651"/>
    </source>
</evidence>
<dbReference type="AlphaFoldDB" id="A0A3S3RVW9"/>
<evidence type="ECO:0000259" key="10">
    <source>
        <dbReference type="Pfam" id="PF04547"/>
    </source>
</evidence>
<feature type="transmembrane region" description="Helical" evidence="8">
    <location>
        <begin position="643"/>
        <end position="667"/>
    </location>
</feature>
<dbReference type="InterPro" id="IPR032394">
    <property type="entry name" value="Anoct_dimer"/>
</dbReference>
<feature type="transmembrane region" description="Helical" evidence="8">
    <location>
        <begin position="255"/>
        <end position="285"/>
    </location>
</feature>
<dbReference type="InterPro" id="IPR007632">
    <property type="entry name" value="Anoctamin"/>
</dbReference>
<keyword evidence="14" id="KW-1185">Reference proteome</keyword>
<sequence length="672" mass="78748">MEMREVLTENNANSNESPSDLYFKDGKRVVDFVLVYRIGEEKGKKEEKHETYRSKFLEQIRKVGLQTEREEKNGSDTKLVFLKIHAPFAVLADYAEILNFRGPIEIQPKKSRQGSEKIFQALRLPNPLKQNVPNEPIDYYTMAFRKNRLEKYLGYENRDTFFSKTERIQVVYEILQSAVYGRRRKAEVGIDRMVKEQIFIAAYPLHDGPYKERDKSIPPEKLNRRQVLYKYWSSWSNIFKYQPINHIRDYFGERIAYYFAWLGFYTTWLFPAAIVGVLVFAFGVLSVEYDEPTRDICTSGGKYKMCPNCEQELGCNEWNISSICGLAKISYIADSPGSVFYATFISFWAVIFLQCWKRKGAVLAYRWNCMNYETEAEKPRPEFVVKAPQMEKNPITGIIEPHFPQRVRRQRVIAGRFRGYPGNYTTMFGHRQEACQSGSCLIELAQQLFVIMVGKQIINNVQEVVVPKLKAWWHRKKTDMSNSREDLTLIEKDFQLIQYEGLFQEYLEMIIQFGFITLFVASFPLAPVFALINNWFEIRLDANKLITETRRPVGERAQDIGIWFDILEFVAQLAVITNALLIAFTSNFLTRMLYLYEYGNLDNYLNYTLAVSPVKEGNDADCRYFDLRDDEGNLTLFYWKLMFLRFAFVFVFEHFVGTTCRIINMVIPDIPK</sequence>
<evidence type="ECO:0000259" key="11">
    <source>
        <dbReference type="Pfam" id="PF16178"/>
    </source>
</evidence>
<dbReference type="EMBL" id="NCKU01003909">
    <property type="protein sequence ID" value="RWS06743.1"/>
    <property type="molecule type" value="Genomic_DNA"/>
</dbReference>
<evidence type="ECO:0000313" key="13">
    <source>
        <dbReference type="EMBL" id="RWS06820.1"/>
    </source>
</evidence>
<accession>A0A3S3RVW9</accession>
<feature type="transmembrane region" description="Helical" evidence="8">
    <location>
        <begin position="338"/>
        <end position="356"/>
    </location>
</feature>
<evidence type="ECO:0000256" key="8">
    <source>
        <dbReference type="RuleBase" id="RU280814"/>
    </source>
</evidence>
<comment type="caution">
    <text evidence="13">The sequence shown here is derived from an EMBL/GenBank/DDBJ whole genome shotgun (WGS) entry which is preliminary data.</text>
</comment>
<keyword evidence="5 8" id="KW-1133">Transmembrane helix</keyword>
<dbReference type="EMBL" id="NCKU01003857">
    <property type="protein sequence ID" value="RWS06820.1"/>
    <property type="molecule type" value="Genomic_DNA"/>
</dbReference>
<feature type="transmembrane region" description="Helical" evidence="8">
    <location>
        <begin position="510"/>
        <end position="532"/>
    </location>
</feature>